<keyword evidence="13" id="KW-0239">DNA-directed DNA polymerase</keyword>
<dbReference type="PROSITE" id="PS50994">
    <property type="entry name" value="INTEGRASE"/>
    <property type="match status" value="1"/>
</dbReference>
<keyword evidence="2" id="KW-1188">Viral release from host cell</keyword>
<evidence type="ECO:0000256" key="13">
    <source>
        <dbReference type="ARBA" id="ARBA00022932"/>
    </source>
</evidence>
<accession>A0ABQ4YXM9</accession>
<evidence type="ECO:0000259" key="17">
    <source>
        <dbReference type="PROSITE" id="PS50994"/>
    </source>
</evidence>
<protein>
    <submittedName>
        <fullName evidence="18">Retrovirus-related pol polyprotein from transposon TNT 1-94</fullName>
    </submittedName>
</protein>
<evidence type="ECO:0000256" key="5">
    <source>
        <dbReference type="ARBA" id="ARBA00022723"/>
    </source>
</evidence>
<keyword evidence="11" id="KW-0229">DNA integration</keyword>
<keyword evidence="15" id="KW-0233">DNA recombination</keyword>
<feature type="region of interest" description="Disordered" evidence="16">
    <location>
        <begin position="77"/>
        <end position="132"/>
    </location>
</feature>
<dbReference type="InterPro" id="IPR001584">
    <property type="entry name" value="Integrase_cat-core"/>
</dbReference>
<organism evidence="18 19">
    <name type="scientific">Tanacetum coccineum</name>
    <dbReference type="NCBI Taxonomy" id="301880"/>
    <lineage>
        <taxon>Eukaryota</taxon>
        <taxon>Viridiplantae</taxon>
        <taxon>Streptophyta</taxon>
        <taxon>Embryophyta</taxon>
        <taxon>Tracheophyta</taxon>
        <taxon>Spermatophyta</taxon>
        <taxon>Magnoliopsida</taxon>
        <taxon>eudicotyledons</taxon>
        <taxon>Gunneridae</taxon>
        <taxon>Pentapetalae</taxon>
        <taxon>asterids</taxon>
        <taxon>campanulids</taxon>
        <taxon>Asterales</taxon>
        <taxon>Asteraceae</taxon>
        <taxon>Asteroideae</taxon>
        <taxon>Anthemideae</taxon>
        <taxon>Anthemidinae</taxon>
        <taxon>Tanacetum</taxon>
    </lineage>
</organism>
<evidence type="ECO:0000256" key="4">
    <source>
        <dbReference type="ARBA" id="ARBA00022722"/>
    </source>
</evidence>
<dbReference type="InterPro" id="IPR036397">
    <property type="entry name" value="RNaseH_sf"/>
</dbReference>
<dbReference type="Pfam" id="PF00665">
    <property type="entry name" value="rve"/>
    <property type="match status" value="1"/>
</dbReference>
<comment type="function">
    <text evidence="1">The aspartyl protease (PR) mediates the proteolytic cleavages of the Gag and Gag-Pol polyproteins after assembly of the VLP.</text>
</comment>
<proteinExistence type="predicted"/>
<keyword evidence="6" id="KW-0547">Nucleotide-binding</keyword>
<dbReference type="PANTHER" id="PTHR42648:SF11">
    <property type="entry name" value="TRANSPOSON TY4-P GAG-POL POLYPROTEIN"/>
    <property type="match status" value="1"/>
</dbReference>
<dbReference type="InterPro" id="IPR039537">
    <property type="entry name" value="Retrotran_Ty1/copia-like"/>
</dbReference>
<reference evidence="18" key="1">
    <citation type="journal article" date="2022" name="Int. J. Mol. Sci.">
        <title>Draft Genome of Tanacetum Coccineum: Genomic Comparison of Closely Related Tanacetum-Family Plants.</title>
        <authorList>
            <person name="Yamashiro T."/>
            <person name="Shiraishi A."/>
            <person name="Nakayama K."/>
            <person name="Satake H."/>
        </authorList>
    </citation>
    <scope>NUCLEOTIDE SEQUENCE</scope>
</reference>
<dbReference type="Gene3D" id="3.30.420.10">
    <property type="entry name" value="Ribonuclease H-like superfamily/Ribonuclease H"/>
    <property type="match status" value="1"/>
</dbReference>
<dbReference type="InterPro" id="IPR054722">
    <property type="entry name" value="PolX-like_BBD"/>
</dbReference>
<keyword evidence="7" id="KW-0255">Endonuclease</keyword>
<comment type="caution">
    <text evidence="18">The sequence shown here is derived from an EMBL/GenBank/DDBJ whole genome shotgun (WGS) entry which is preliminary data.</text>
</comment>
<evidence type="ECO:0000256" key="2">
    <source>
        <dbReference type="ARBA" id="ARBA00022612"/>
    </source>
</evidence>
<evidence type="ECO:0000256" key="7">
    <source>
        <dbReference type="ARBA" id="ARBA00022759"/>
    </source>
</evidence>
<evidence type="ECO:0000256" key="3">
    <source>
        <dbReference type="ARBA" id="ARBA00022670"/>
    </source>
</evidence>
<feature type="compositionally biased region" description="Polar residues" evidence="16">
    <location>
        <begin position="82"/>
        <end position="116"/>
    </location>
</feature>
<dbReference type="Pfam" id="PF25597">
    <property type="entry name" value="SH3_retrovirus"/>
    <property type="match status" value="1"/>
</dbReference>
<evidence type="ECO:0000256" key="8">
    <source>
        <dbReference type="ARBA" id="ARBA00022801"/>
    </source>
</evidence>
<dbReference type="EMBL" id="BQNB010010769">
    <property type="protein sequence ID" value="GJS81721.1"/>
    <property type="molecule type" value="Genomic_DNA"/>
</dbReference>
<keyword evidence="14" id="KW-0917">Virion maturation</keyword>
<keyword evidence="13" id="KW-0548">Nucleotidyltransferase</keyword>
<keyword evidence="10" id="KW-0460">Magnesium</keyword>
<keyword evidence="19" id="KW-1185">Reference proteome</keyword>
<evidence type="ECO:0000256" key="14">
    <source>
        <dbReference type="ARBA" id="ARBA00023113"/>
    </source>
</evidence>
<keyword evidence="5" id="KW-0479">Metal-binding</keyword>
<evidence type="ECO:0000256" key="15">
    <source>
        <dbReference type="ARBA" id="ARBA00023172"/>
    </source>
</evidence>
<dbReference type="InterPro" id="IPR012337">
    <property type="entry name" value="RNaseH-like_sf"/>
</dbReference>
<dbReference type="Pfam" id="PF22936">
    <property type="entry name" value="Pol_BBD"/>
    <property type="match status" value="1"/>
</dbReference>
<keyword evidence="12" id="KW-0695">RNA-directed DNA polymerase</keyword>
<keyword evidence="3" id="KW-0645">Protease</keyword>
<evidence type="ECO:0000313" key="18">
    <source>
        <dbReference type="EMBL" id="GJS81721.1"/>
    </source>
</evidence>
<evidence type="ECO:0000256" key="10">
    <source>
        <dbReference type="ARBA" id="ARBA00022842"/>
    </source>
</evidence>
<name>A0ABQ4YXM9_9ASTR</name>
<sequence>MEESDCNCLSTQLLYECGKITLFLELEADMSTVHDELKLISKLERECLNLKLNYQSNNNNQELFKCVIDTCPKSFNERDNKAPSTPVTRKKQVTFSDKPGTSSINDSTEASGSKPRSNTKKNRILPAKKENKKEVEVRLRTNNFPKNPAVWKLQENYLQILVIKETHRKGTSALGKNDCVFSMERPTGKKFALGEICQLTKLSVKCSTLYANQQLAQSKHMTGNRSKLMNFVEKFIGSVRFGNDHLGAIMGYGDYVMGDSVISRVYYVEGLGHNLFSVGQFCDSDLEVAFRKHTCFVRDIKGTDILKGSRGTNLYTISIDEMMKSSPICLLSKASKSKSWLWHRRLNHLNFGTINDLARKDLVRGLPRLKFEKDHLCSACQLGKSKKFSHRPKSENTNMEVLHTLHMDLCGPMRVQSIKGKKYILVIVDDYSRFTWVKFLRSKDETPEFVTNFLKQIQVGLNKTVRFIRTDNGTEFVNQVMSEYYEGVGIFHQKSVPRTPQQNGVVERRNRTLVEAARTMMIFSKAPMFLWAEAVATACYTQNRSLIHTRHNKTPYELVHDKKPDLTFFRVFGALCYPANDSENLGKFQAKADIGIFVGYAPSRKGYRIYNKRTRRLMETIHVTFDEMHQSMTPVHMSSGPAPFIMTPGQLKSGLAPTDKELEMLFQPMFDKHLEQSRVNEPVPSATEINAQVVPPGTSVSITIAQDAPSTSASSSTSGIHRPVQHQEIAEEPIQEDTPIIHDVLPPSQYFKISYSDSPIKHTTSH</sequence>
<evidence type="ECO:0000256" key="12">
    <source>
        <dbReference type="ARBA" id="ARBA00022918"/>
    </source>
</evidence>
<keyword evidence="4" id="KW-0540">Nuclease</keyword>
<dbReference type="PANTHER" id="PTHR42648">
    <property type="entry name" value="TRANSPOSASE, PUTATIVE-RELATED"/>
    <property type="match status" value="1"/>
</dbReference>
<evidence type="ECO:0000256" key="11">
    <source>
        <dbReference type="ARBA" id="ARBA00022908"/>
    </source>
</evidence>
<keyword evidence="8" id="KW-0378">Hydrolase</keyword>
<gene>
    <name evidence="18" type="ORF">Tco_0748262</name>
</gene>
<dbReference type="Pfam" id="PF13976">
    <property type="entry name" value="gag_pre-integrs"/>
    <property type="match status" value="1"/>
</dbReference>
<keyword evidence="9" id="KW-0067">ATP-binding</keyword>
<keyword evidence="13" id="KW-0808">Transferase</keyword>
<feature type="domain" description="Integrase catalytic" evidence="17">
    <location>
        <begin position="388"/>
        <end position="563"/>
    </location>
</feature>
<dbReference type="Proteomes" id="UP001151760">
    <property type="component" value="Unassembled WGS sequence"/>
</dbReference>
<dbReference type="InterPro" id="IPR057670">
    <property type="entry name" value="SH3_retrovirus"/>
</dbReference>
<dbReference type="InterPro" id="IPR025724">
    <property type="entry name" value="GAG-pre-integrase_dom"/>
</dbReference>
<evidence type="ECO:0000256" key="9">
    <source>
        <dbReference type="ARBA" id="ARBA00022840"/>
    </source>
</evidence>
<reference evidence="18" key="2">
    <citation type="submission" date="2022-01" db="EMBL/GenBank/DDBJ databases">
        <authorList>
            <person name="Yamashiro T."/>
            <person name="Shiraishi A."/>
            <person name="Satake H."/>
            <person name="Nakayama K."/>
        </authorList>
    </citation>
    <scope>NUCLEOTIDE SEQUENCE</scope>
</reference>
<dbReference type="SUPFAM" id="SSF53098">
    <property type="entry name" value="Ribonuclease H-like"/>
    <property type="match status" value="1"/>
</dbReference>
<evidence type="ECO:0000256" key="16">
    <source>
        <dbReference type="SAM" id="MobiDB-lite"/>
    </source>
</evidence>
<evidence type="ECO:0000313" key="19">
    <source>
        <dbReference type="Proteomes" id="UP001151760"/>
    </source>
</evidence>
<evidence type="ECO:0000256" key="6">
    <source>
        <dbReference type="ARBA" id="ARBA00022741"/>
    </source>
</evidence>
<evidence type="ECO:0000256" key="1">
    <source>
        <dbReference type="ARBA" id="ARBA00002180"/>
    </source>
</evidence>